<dbReference type="EMBL" id="CM047900">
    <property type="protein sequence ID" value="KAJ0100013.1"/>
    <property type="molecule type" value="Genomic_DNA"/>
</dbReference>
<organism evidence="1 2">
    <name type="scientific">Pistacia atlantica</name>
    <dbReference type="NCBI Taxonomy" id="434234"/>
    <lineage>
        <taxon>Eukaryota</taxon>
        <taxon>Viridiplantae</taxon>
        <taxon>Streptophyta</taxon>
        <taxon>Embryophyta</taxon>
        <taxon>Tracheophyta</taxon>
        <taxon>Spermatophyta</taxon>
        <taxon>Magnoliopsida</taxon>
        <taxon>eudicotyledons</taxon>
        <taxon>Gunneridae</taxon>
        <taxon>Pentapetalae</taxon>
        <taxon>rosids</taxon>
        <taxon>malvids</taxon>
        <taxon>Sapindales</taxon>
        <taxon>Anacardiaceae</taxon>
        <taxon>Pistacia</taxon>
    </lineage>
</organism>
<sequence>MCFMFIRYGFYGDVITESEKYRWMGPKRYDYAGTKVFMRHRSYEAEIAYLEVESGKTNTIPDRGRRFGRLQTSGSPNKSERVICRTNCNICNKKSSRPTPYSRPEETRWSRSKGRFLSIDAAVISNRNERAPDGLVVDAHLSDGLLHLILIKDCPHALYLWHLTELARKSGNPLNFEFVEHHKTPAFTFTSSGNESVWNLDGEILSLFATSEQDFWSDLFNYYSCSKVWRLITNFFFLGPFSFPFAFRLIIIAKYGVSLERGPFDKRTADFLWMLIFGAISLLVMAVVPVLWTPFMGASLVFMIVYIWGREFPNARINIYGVVSLKGFYLPWAMVALDLIFGNPLLPDILGMVAGTYLLLPNSSSSSCRWKIRIQDSSLGVSFSKFYLLLTFRHNPPVTNLIKRNPHAGVTFRGRSYRLNGNRSSSSSSPAPEQQPQQPNANAAADGVAFRGRSYRLDGR</sequence>
<name>A0ACC1BMC6_9ROSI</name>
<evidence type="ECO:0000313" key="1">
    <source>
        <dbReference type="EMBL" id="KAJ0100013.1"/>
    </source>
</evidence>
<proteinExistence type="predicted"/>
<accession>A0ACC1BMC6</accession>
<protein>
    <submittedName>
        <fullName evidence="1">Uncharacterized protein</fullName>
    </submittedName>
</protein>
<comment type="caution">
    <text evidence="1">The sequence shown here is derived from an EMBL/GenBank/DDBJ whole genome shotgun (WGS) entry which is preliminary data.</text>
</comment>
<dbReference type="Proteomes" id="UP001164250">
    <property type="component" value="Chromosome 4"/>
</dbReference>
<evidence type="ECO:0000313" key="2">
    <source>
        <dbReference type="Proteomes" id="UP001164250"/>
    </source>
</evidence>
<reference evidence="2" key="1">
    <citation type="journal article" date="2023" name="G3 (Bethesda)">
        <title>Genome assembly and association tests identify interacting loci associated with vigor, precocity, and sex in interspecific pistachio rootstocks.</title>
        <authorList>
            <person name="Palmer W."/>
            <person name="Jacygrad E."/>
            <person name="Sagayaradj S."/>
            <person name="Cavanaugh K."/>
            <person name="Han R."/>
            <person name="Bertier L."/>
            <person name="Beede B."/>
            <person name="Kafkas S."/>
            <person name="Golino D."/>
            <person name="Preece J."/>
            <person name="Michelmore R."/>
        </authorList>
    </citation>
    <scope>NUCLEOTIDE SEQUENCE [LARGE SCALE GENOMIC DNA]</scope>
</reference>
<keyword evidence="2" id="KW-1185">Reference proteome</keyword>
<gene>
    <name evidence="1" type="ORF">Patl1_20724</name>
</gene>